<keyword evidence="2" id="KW-1185">Reference proteome</keyword>
<organism evidence="1 2">
    <name type="scientific">Prevotella pallens</name>
    <dbReference type="NCBI Taxonomy" id="60133"/>
    <lineage>
        <taxon>Bacteria</taxon>
        <taxon>Pseudomonadati</taxon>
        <taxon>Bacteroidota</taxon>
        <taxon>Bacteroidia</taxon>
        <taxon>Bacteroidales</taxon>
        <taxon>Prevotellaceae</taxon>
        <taxon>Prevotella</taxon>
    </lineage>
</organism>
<evidence type="ECO:0000313" key="2">
    <source>
        <dbReference type="Proteomes" id="UP000249852"/>
    </source>
</evidence>
<dbReference type="Proteomes" id="UP000249852">
    <property type="component" value="Unassembled WGS sequence"/>
</dbReference>
<comment type="caution">
    <text evidence="1">The sequence shown here is derived from an EMBL/GenBank/DDBJ whole genome shotgun (WGS) entry which is preliminary data.</text>
</comment>
<accession>A0ABX9DRF6</accession>
<gene>
    <name evidence="1" type="ORF">BC673_1174</name>
</gene>
<name>A0ABX9DRF6_9BACT</name>
<evidence type="ECO:0008006" key="3">
    <source>
        <dbReference type="Google" id="ProtNLM"/>
    </source>
</evidence>
<reference evidence="1 2" key="1">
    <citation type="submission" date="2018-06" db="EMBL/GenBank/DDBJ databases">
        <title>Genomic Encyclopedia of Archaeal and Bacterial Type Strains, Phase II (KMG-II): from individual species to whole genera.</title>
        <authorList>
            <person name="Goeker M."/>
        </authorList>
    </citation>
    <scope>NUCLEOTIDE SEQUENCE [LARGE SCALE GENOMIC DNA]</scope>
    <source>
        <strain evidence="1 2">DSM 18710</strain>
    </source>
</reference>
<dbReference type="RefSeq" id="WP_006045700.1">
    <property type="nucleotide sequence ID" value="NZ_QLTQ01000017.1"/>
</dbReference>
<proteinExistence type="predicted"/>
<dbReference type="Gene3D" id="1.10.1070.20">
    <property type="match status" value="1"/>
</dbReference>
<dbReference type="EMBL" id="QLTQ01000017">
    <property type="protein sequence ID" value="RAS44275.1"/>
    <property type="molecule type" value="Genomic_DNA"/>
</dbReference>
<evidence type="ECO:0000313" key="1">
    <source>
        <dbReference type="EMBL" id="RAS44275.1"/>
    </source>
</evidence>
<protein>
    <recommendedName>
        <fullName evidence="3">HipA-like C-terminal domain-containing protein</fullName>
    </recommendedName>
</protein>
<sequence>MKAYNAEFYIQEFIRTLIFDAIIGNSDRHQSNWGIIESINITKIETNKNNFSFLFKKHRKQSINLEINVRKKSAPIYDSGCCLGREFSEEQIQQHLDIQSKFDKYIRNGVSELRIEETRKKPSHEELLRFIKKHEEWSPFIDNEIRNVLNVYNQKEIYELITNIDSNLPEQYREKYGLTYARKEFIFQVIDTRINNLKKI</sequence>